<name>A0A937W336_UNCTE</name>
<evidence type="ECO:0000256" key="3">
    <source>
        <dbReference type="ARBA" id="ARBA00022801"/>
    </source>
</evidence>
<dbReference type="InterPro" id="IPR035909">
    <property type="entry name" value="CheB_C"/>
</dbReference>
<keyword evidence="10" id="KW-0808">Transferase</keyword>
<dbReference type="PANTHER" id="PTHR42872:SF6">
    <property type="entry name" value="PROTEIN-GLUTAMATE METHYLESTERASE_PROTEIN-GLUTAMINE GLUTAMINASE"/>
    <property type="match status" value="1"/>
</dbReference>
<accession>A0A937W336</accession>
<evidence type="ECO:0000259" key="9">
    <source>
        <dbReference type="PROSITE" id="PS50122"/>
    </source>
</evidence>
<dbReference type="PROSITE" id="PS50122">
    <property type="entry name" value="CHEB"/>
    <property type="match status" value="1"/>
</dbReference>
<keyword evidence="10" id="KW-0489">Methyltransferase</keyword>
<reference evidence="10" key="1">
    <citation type="submission" date="2019-03" db="EMBL/GenBank/DDBJ databases">
        <title>Lake Tanganyika Metagenome-Assembled Genomes (MAGs).</title>
        <authorList>
            <person name="Tran P."/>
        </authorList>
    </citation>
    <scope>NUCLEOTIDE SEQUENCE</scope>
    <source>
        <strain evidence="10">K_DeepCast_65m_m2_066</strain>
    </source>
</reference>
<dbReference type="AlphaFoldDB" id="A0A937W336"/>
<evidence type="ECO:0000313" key="11">
    <source>
        <dbReference type="Proteomes" id="UP000712673"/>
    </source>
</evidence>
<comment type="caution">
    <text evidence="10">The sequence shown here is derived from an EMBL/GenBank/DDBJ whole genome shotgun (WGS) entry which is preliminary data.</text>
</comment>
<feature type="domain" description="CheB-type methylesterase" evidence="9">
    <location>
        <begin position="166"/>
        <end position="357"/>
    </location>
</feature>
<dbReference type="EMBL" id="VGLS01000541">
    <property type="protein sequence ID" value="MBM3225323.1"/>
    <property type="molecule type" value="Genomic_DNA"/>
</dbReference>
<dbReference type="Proteomes" id="UP000712673">
    <property type="component" value="Unassembled WGS sequence"/>
</dbReference>
<dbReference type="SUPFAM" id="SSF52172">
    <property type="entry name" value="CheY-like"/>
    <property type="match status" value="1"/>
</dbReference>
<dbReference type="Gene3D" id="3.40.50.2300">
    <property type="match status" value="1"/>
</dbReference>
<dbReference type="HAMAP" id="MF_00099">
    <property type="entry name" value="CheB_chemtxs"/>
    <property type="match status" value="1"/>
</dbReference>
<evidence type="ECO:0000256" key="2">
    <source>
        <dbReference type="ARBA" id="ARBA00022500"/>
    </source>
</evidence>
<evidence type="ECO:0000256" key="4">
    <source>
        <dbReference type="ARBA" id="ARBA00048267"/>
    </source>
</evidence>
<keyword evidence="5 7" id="KW-0597">Phosphoprotein</keyword>
<dbReference type="GO" id="GO:0005737">
    <property type="term" value="C:cytoplasm"/>
    <property type="evidence" value="ECO:0007669"/>
    <property type="project" value="UniProtKB-SubCell"/>
</dbReference>
<dbReference type="PANTHER" id="PTHR42872">
    <property type="entry name" value="PROTEIN-GLUTAMATE METHYLESTERASE/PROTEIN-GLUTAMINE GLUTAMINASE"/>
    <property type="match status" value="1"/>
</dbReference>
<evidence type="ECO:0000259" key="8">
    <source>
        <dbReference type="PROSITE" id="PS50110"/>
    </source>
</evidence>
<dbReference type="Pfam" id="PF00072">
    <property type="entry name" value="Response_reg"/>
    <property type="match status" value="1"/>
</dbReference>
<comment type="catalytic activity">
    <reaction evidence="5">
        <text>L-glutaminyl-[protein] + H2O = L-glutamyl-[protein] + NH4(+)</text>
        <dbReference type="Rhea" id="RHEA:16441"/>
        <dbReference type="Rhea" id="RHEA-COMP:10207"/>
        <dbReference type="Rhea" id="RHEA-COMP:10208"/>
        <dbReference type="ChEBI" id="CHEBI:15377"/>
        <dbReference type="ChEBI" id="CHEBI:28938"/>
        <dbReference type="ChEBI" id="CHEBI:29973"/>
        <dbReference type="ChEBI" id="CHEBI:30011"/>
        <dbReference type="EC" id="3.5.1.44"/>
    </reaction>
</comment>
<proteinExistence type="inferred from homology"/>
<organism evidence="10 11">
    <name type="scientific">Tectimicrobiota bacterium</name>
    <dbReference type="NCBI Taxonomy" id="2528274"/>
    <lineage>
        <taxon>Bacteria</taxon>
        <taxon>Pseudomonadati</taxon>
        <taxon>Nitrospinota/Tectimicrobiota group</taxon>
        <taxon>Candidatus Tectimicrobiota</taxon>
    </lineage>
</organism>
<dbReference type="InterPro" id="IPR008248">
    <property type="entry name" value="CheB-like"/>
</dbReference>
<feature type="active site" evidence="5 6">
    <location>
        <position position="304"/>
    </location>
</feature>
<comment type="PTM">
    <text evidence="5">Phosphorylated by CheA. Phosphorylation of the N-terminal regulatory domain activates the methylesterase activity.</text>
</comment>
<dbReference type="GO" id="GO:0000156">
    <property type="term" value="F:phosphorelay response regulator activity"/>
    <property type="evidence" value="ECO:0007669"/>
    <property type="project" value="InterPro"/>
</dbReference>
<dbReference type="InterPro" id="IPR011006">
    <property type="entry name" value="CheY-like_superfamily"/>
</dbReference>
<dbReference type="Gene3D" id="3.40.50.180">
    <property type="entry name" value="Methylesterase CheB, C-terminal domain"/>
    <property type="match status" value="1"/>
</dbReference>
<dbReference type="SMART" id="SM00448">
    <property type="entry name" value="REC"/>
    <property type="match status" value="1"/>
</dbReference>
<keyword evidence="1 5" id="KW-0963">Cytoplasm</keyword>
<evidence type="ECO:0000256" key="7">
    <source>
        <dbReference type="PROSITE-ProRule" id="PRU00169"/>
    </source>
</evidence>
<feature type="active site" evidence="5 6">
    <location>
        <position position="184"/>
    </location>
</feature>
<sequence>MTKAIRVLVVDDSPFVCQLLSAYLAAAPDLCVIGTASNGARAVELVKHLRPDVVTLDLEMPDISGLETLEQIMHECPTPVVLVSGTGRRAAALTLQGVHLGAIDFVLKYTPGVDTDPEVLQRGLLTKIRAAARIHVIRSLPGRRASARPGVAPLPLWRPSLVQPTPTTGPRHAPVDRVIVLGASTGGPTALRELLSVLPPDFSATILVVQHIPAAFTAVLVAQLQRAVPLLIREAQEGDVLRPGTVLVAPGGTHLLVGMDARIHLTDGPEVGGHRPSIDVTMQSVAQVYGARAQGVVLTGMGADGAMGLLAIHARGGTTFAQDTASCVVDGMPQRAIATGVVDYVDTPTGLAQRLLQARPQWSQR</sequence>
<dbReference type="GO" id="GO:0008168">
    <property type="term" value="F:methyltransferase activity"/>
    <property type="evidence" value="ECO:0007669"/>
    <property type="project" value="UniProtKB-KW"/>
</dbReference>
<gene>
    <name evidence="5 10" type="primary">cheB</name>
    <name evidence="10" type="ORF">FJZ47_16180</name>
</gene>
<dbReference type="PIRSF" id="PIRSF000876">
    <property type="entry name" value="RR_chemtxs_CheB"/>
    <property type="match status" value="1"/>
</dbReference>
<dbReference type="GO" id="GO:0050568">
    <property type="term" value="F:protein-glutamine glutaminase activity"/>
    <property type="evidence" value="ECO:0007669"/>
    <property type="project" value="UniProtKB-UniRule"/>
</dbReference>
<comment type="function">
    <text evidence="5">Involved in chemotaxis. Part of a chemotaxis signal transduction system that modulates chemotaxis in response to various stimuli. Catalyzes the demethylation of specific methylglutamate residues introduced into the chemoreceptors (methyl-accepting chemotaxis proteins or MCP) by CheR. Also mediates the irreversible deamidation of specific glutamine residues to glutamic acid.</text>
</comment>
<comment type="similarity">
    <text evidence="5">Belongs to the CheB family.</text>
</comment>
<feature type="active site" evidence="5 6">
    <location>
        <position position="211"/>
    </location>
</feature>
<keyword evidence="2 5" id="KW-0145">Chemotaxis</keyword>
<evidence type="ECO:0000256" key="5">
    <source>
        <dbReference type="HAMAP-Rule" id="MF_00099"/>
    </source>
</evidence>
<evidence type="ECO:0000256" key="6">
    <source>
        <dbReference type="PROSITE-ProRule" id="PRU00050"/>
    </source>
</evidence>
<dbReference type="EC" id="3.1.1.61" evidence="5"/>
<dbReference type="EC" id="3.5.1.44" evidence="5"/>
<feature type="modified residue" description="4-aspartylphosphate" evidence="5 7">
    <location>
        <position position="57"/>
    </location>
</feature>
<dbReference type="Pfam" id="PF01339">
    <property type="entry name" value="CheB_methylest"/>
    <property type="match status" value="1"/>
</dbReference>
<dbReference type="InterPro" id="IPR001789">
    <property type="entry name" value="Sig_transdc_resp-reg_receiver"/>
</dbReference>
<dbReference type="InterPro" id="IPR000673">
    <property type="entry name" value="Sig_transdc_resp-reg_Me-estase"/>
</dbReference>
<comment type="subcellular location">
    <subcellularLocation>
        <location evidence="5">Cytoplasm</location>
    </subcellularLocation>
</comment>
<evidence type="ECO:0000313" key="10">
    <source>
        <dbReference type="EMBL" id="MBM3225323.1"/>
    </source>
</evidence>
<dbReference type="SUPFAM" id="SSF52738">
    <property type="entry name" value="Methylesterase CheB, C-terminal domain"/>
    <property type="match status" value="1"/>
</dbReference>
<dbReference type="GO" id="GO:0008984">
    <property type="term" value="F:protein-glutamate methylesterase activity"/>
    <property type="evidence" value="ECO:0007669"/>
    <property type="project" value="UniProtKB-UniRule"/>
</dbReference>
<dbReference type="GO" id="GO:0032259">
    <property type="term" value="P:methylation"/>
    <property type="evidence" value="ECO:0007669"/>
    <property type="project" value="UniProtKB-KW"/>
</dbReference>
<dbReference type="NCBIfam" id="NF001965">
    <property type="entry name" value="PRK00742.1"/>
    <property type="match status" value="1"/>
</dbReference>
<dbReference type="PROSITE" id="PS50110">
    <property type="entry name" value="RESPONSE_REGULATORY"/>
    <property type="match status" value="1"/>
</dbReference>
<dbReference type="CDD" id="cd17541">
    <property type="entry name" value="REC_CheB-like"/>
    <property type="match status" value="1"/>
</dbReference>
<evidence type="ECO:0000256" key="1">
    <source>
        <dbReference type="ARBA" id="ARBA00022490"/>
    </source>
</evidence>
<keyword evidence="3 5" id="KW-0378">Hydrolase</keyword>
<dbReference type="CDD" id="cd16432">
    <property type="entry name" value="CheB_Rec"/>
    <property type="match status" value="1"/>
</dbReference>
<feature type="domain" description="Response regulatory" evidence="8">
    <location>
        <begin position="6"/>
        <end position="123"/>
    </location>
</feature>
<protein>
    <recommendedName>
        <fullName evidence="5">Protein-glutamate methylesterase/protein-glutamine glutaminase</fullName>
        <ecNumber evidence="5">3.1.1.61</ecNumber>
        <ecNumber evidence="5">3.5.1.44</ecNumber>
    </recommendedName>
</protein>
<comment type="domain">
    <text evidence="5">Contains a C-terminal catalytic domain, and an N-terminal region which modulates catalytic activity.</text>
</comment>
<dbReference type="GO" id="GO:0006935">
    <property type="term" value="P:chemotaxis"/>
    <property type="evidence" value="ECO:0007669"/>
    <property type="project" value="UniProtKB-UniRule"/>
</dbReference>
<comment type="catalytic activity">
    <reaction evidence="4 5">
        <text>[protein]-L-glutamate 5-O-methyl ester + H2O = L-glutamyl-[protein] + methanol + H(+)</text>
        <dbReference type="Rhea" id="RHEA:23236"/>
        <dbReference type="Rhea" id="RHEA-COMP:10208"/>
        <dbReference type="Rhea" id="RHEA-COMP:10311"/>
        <dbReference type="ChEBI" id="CHEBI:15377"/>
        <dbReference type="ChEBI" id="CHEBI:15378"/>
        <dbReference type="ChEBI" id="CHEBI:17790"/>
        <dbReference type="ChEBI" id="CHEBI:29973"/>
        <dbReference type="ChEBI" id="CHEBI:82795"/>
        <dbReference type="EC" id="3.1.1.61"/>
    </reaction>
</comment>